<dbReference type="PROSITE" id="PS00719">
    <property type="entry name" value="GLYCOSYL_HYDROL_F2_1"/>
    <property type="match status" value="1"/>
</dbReference>
<dbReference type="SUPFAM" id="SSF74650">
    <property type="entry name" value="Galactose mutarotase-like"/>
    <property type="match status" value="1"/>
</dbReference>
<dbReference type="InterPro" id="IPR032312">
    <property type="entry name" value="LacZ_4"/>
</dbReference>
<dbReference type="OrthoDB" id="9762066at2"/>
<dbReference type="PANTHER" id="PTHR46323">
    <property type="entry name" value="BETA-GALACTOSIDASE"/>
    <property type="match status" value="1"/>
</dbReference>
<dbReference type="InterPro" id="IPR036156">
    <property type="entry name" value="Beta-gal/glucu_dom_sf"/>
</dbReference>
<feature type="domain" description="Beta galactosidase small chain/" evidence="9">
    <location>
        <begin position="740"/>
        <end position="1012"/>
    </location>
</feature>
<evidence type="ECO:0000256" key="1">
    <source>
        <dbReference type="ARBA" id="ARBA00001412"/>
    </source>
</evidence>
<reference evidence="10" key="1">
    <citation type="journal article" date="2016" name="Genome Announc.">
        <title>Draft Genome Sequence of the Syntrophic Lactate-Degrading Bacterium Tepidanaerobacter syntrophicus JLT.</title>
        <authorList>
            <person name="Matsuura N."/>
            <person name="Ohashi A."/>
            <person name="Tourlousse D.M."/>
            <person name="Sekiguchi Y."/>
        </authorList>
    </citation>
    <scope>NUCLEOTIDE SEQUENCE [LARGE SCALE GENOMIC DNA]</scope>
    <source>
        <strain evidence="10">JL</strain>
    </source>
</reference>
<dbReference type="InterPro" id="IPR017853">
    <property type="entry name" value="GH"/>
</dbReference>
<dbReference type="InterPro" id="IPR004199">
    <property type="entry name" value="B-gal_small/dom_5"/>
</dbReference>
<dbReference type="GO" id="GO:0005990">
    <property type="term" value="P:lactose catabolic process"/>
    <property type="evidence" value="ECO:0007669"/>
    <property type="project" value="TreeGrafter"/>
</dbReference>
<dbReference type="SUPFAM" id="SSF49303">
    <property type="entry name" value="beta-Galactosidase/glucuronidase domain"/>
    <property type="match status" value="2"/>
</dbReference>
<organism evidence="10">
    <name type="scientific">Tepidanaerobacter syntrophicus</name>
    <dbReference type="NCBI Taxonomy" id="224999"/>
    <lineage>
        <taxon>Bacteria</taxon>
        <taxon>Bacillati</taxon>
        <taxon>Bacillota</taxon>
        <taxon>Clostridia</taxon>
        <taxon>Thermosediminibacterales</taxon>
        <taxon>Tepidanaerobacteraceae</taxon>
        <taxon>Tepidanaerobacter</taxon>
    </lineage>
</organism>
<dbReference type="InterPro" id="IPR006103">
    <property type="entry name" value="Glyco_hydro_2_cat"/>
</dbReference>
<dbReference type="GO" id="GO:0004565">
    <property type="term" value="F:beta-galactosidase activity"/>
    <property type="evidence" value="ECO:0007669"/>
    <property type="project" value="UniProtKB-EC"/>
</dbReference>
<accession>A0A0U9HE00</accession>
<evidence type="ECO:0000256" key="8">
    <source>
        <dbReference type="RuleBase" id="RU361154"/>
    </source>
</evidence>
<keyword evidence="11" id="KW-1185">Reference proteome</keyword>
<evidence type="ECO:0000259" key="9">
    <source>
        <dbReference type="SMART" id="SM01038"/>
    </source>
</evidence>
<dbReference type="InterPro" id="IPR006104">
    <property type="entry name" value="Glyco_hydro_2_N"/>
</dbReference>
<dbReference type="Pfam" id="PF02836">
    <property type="entry name" value="Glyco_hydro_2_C"/>
    <property type="match status" value="1"/>
</dbReference>
<dbReference type="Pfam" id="PF02837">
    <property type="entry name" value="Glyco_hydro_2_N"/>
    <property type="match status" value="1"/>
</dbReference>
<evidence type="ECO:0000256" key="4">
    <source>
        <dbReference type="ARBA" id="ARBA00013303"/>
    </source>
</evidence>
<dbReference type="PROSITE" id="PS00608">
    <property type="entry name" value="GLYCOSYL_HYDROL_F2_2"/>
    <property type="match status" value="1"/>
</dbReference>
<evidence type="ECO:0000256" key="2">
    <source>
        <dbReference type="ARBA" id="ARBA00007401"/>
    </source>
</evidence>
<dbReference type="STRING" id="224999.GCA_001485475_01055"/>
<name>A0A0U9HE00_9FIRM</name>
<dbReference type="Pfam" id="PF16353">
    <property type="entry name" value="LacZ_4"/>
    <property type="match status" value="1"/>
</dbReference>
<dbReference type="InterPro" id="IPR008979">
    <property type="entry name" value="Galactose-bd-like_sf"/>
</dbReference>
<protein>
    <recommendedName>
        <fullName evidence="4 8">Beta-galactosidase</fullName>
        <ecNumber evidence="3 8">3.2.1.23</ecNumber>
    </recommendedName>
    <alternativeName>
        <fullName evidence="7 8">Lactase</fullName>
    </alternativeName>
</protein>
<dbReference type="Gene3D" id="2.60.120.260">
    <property type="entry name" value="Galactose-binding domain-like"/>
    <property type="match status" value="1"/>
</dbReference>
<dbReference type="InterPro" id="IPR006102">
    <property type="entry name" value="Ig-like_GH2"/>
</dbReference>
<evidence type="ECO:0000256" key="5">
    <source>
        <dbReference type="ARBA" id="ARBA00022801"/>
    </source>
</evidence>
<dbReference type="Gene3D" id="2.70.98.10">
    <property type="match status" value="1"/>
</dbReference>
<dbReference type="AlphaFoldDB" id="A0A0U9HE00"/>
<dbReference type="Gene3D" id="3.20.20.80">
    <property type="entry name" value="Glycosidases"/>
    <property type="match status" value="1"/>
</dbReference>
<dbReference type="Gene3D" id="2.60.40.10">
    <property type="entry name" value="Immunoglobulins"/>
    <property type="match status" value="2"/>
</dbReference>
<dbReference type="GO" id="GO:0009341">
    <property type="term" value="C:beta-galactosidase complex"/>
    <property type="evidence" value="ECO:0007669"/>
    <property type="project" value="InterPro"/>
</dbReference>
<dbReference type="SUPFAM" id="SSF49785">
    <property type="entry name" value="Galactose-binding domain-like"/>
    <property type="match status" value="1"/>
</dbReference>
<keyword evidence="5 8" id="KW-0378">Hydrolase</keyword>
<proteinExistence type="inferred from homology"/>
<dbReference type="SMART" id="SM01038">
    <property type="entry name" value="Bgal_small_N"/>
    <property type="match status" value="1"/>
</dbReference>
<sequence>MPEAINYRENDWENLNLVHKNRMESRTYFVSYPEEELALTFERGLSKNFRLLNGLWKFYYSLSPYTVPEGFYEESFDDTSWDEIKVPGCWQLQGYGNPHYTDLIYLFPIDPPYVPTENATGCYRRKFYIAEGWIDKQILLRFEGVDSAFHIWVNGKEAGYSKGSRLPSEFDITSFVRPGENTLAVEVYRWSDGSYLEDQDMWWLSGIFRDVSLIARPKLHLQDFTVRTKFDNEYKDAELEISMRWENLSEKEISGCNVNVKLLDKDLELVAEDMHELSFAGQFGKTGSLLHLSSPNKWTAETPYLYTLLITLNDKFGKVVEVVPYRVGVRTVEIKDGNLLVNGTSILFKGVNYHEIHPDYGRTVPIEWAKEDLLMMKQHNINAVRTSHYPHIPAFYDLCDEYGLYVIDETDLECHGFELTENYNRISDDAAWEKAYLDRLERMVQRDKNHPCVIMWSLGNESGFGRNFEAMAAWCRQNDPTRPIHYEGDSSAKIADIYSTMYTSHEKLIEIGEDENAAKPHILCEYAHAMGNGPGGLAEYQEIFYKYKRLQGGFVWEWMDHGLRSKMADGKEFFAYGGDFGDEPNNSNFCIDGLVMPDRTASPGLLEYKKVIEPVKTEAINVLDGILQITNLYDFITLDHLELFWNITTNDAMLQSGKLLLPRIKPGESAEITLPIKHPLQSANCWLNISYRLAADTNWAPAGHEIASGQFLLPANEKIELEMSLPSMPICCEDMKNKLKITGADFEIIFDKISGGIDSWKFAGLSFMHKGPALNFWRAPIDNDMFEVEKWKAKNLNHLIDTVDEIRWHKFGEDTLNISVNGKVAPITLDWSIKYKLLYTINGSGNVILEISGNPEGRGLPETLPRIGVQVELAKNLERVRWWGRGPGESYIDSKQANSFGLYTKHIDELYTPYIKPQENGNRTEVKWVSFEEPVGIGFIIAGEEPLNFSAHRFSIKSIENAKNRCNLVPEDKIYLKLDYRHHGLGSASCGPGQLPQYKLAPASFRFKLCMKPFYPDEVSAKNLSKLKILG</sequence>
<dbReference type="NCBIfam" id="NF007666">
    <property type="entry name" value="PRK10340.1"/>
    <property type="match status" value="1"/>
</dbReference>
<dbReference type="Proteomes" id="UP000062160">
    <property type="component" value="Unassembled WGS sequence"/>
</dbReference>
<evidence type="ECO:0000256" key="3">
    <source>
        <dbReference type="ARBA" id="ARBA00012756"/>
    </source>
</evidence>
<dbReference type="RefSeq" id="WP_059032451.1">
    <property type="nucleotide sequence ID" value="NZ_BSDN01000016.1"/>
</dbReference>
<dbReference type="FunFam" id="3.20.20.80:FF:000018">
    <property type="entry name" value="Beta-galactosidase"/>
    <property type="match status" value="1"/>
</dbReference>
<dbReference type="EMBL" id="DF977001">
    <property type="protein sequence ID" value="GAQ25040.1"/>
    <property type="molecule type" value="Genomic_DNA"/>
</dbReference>
<dbReference type="InterPro" id="IPR050347">
    <property type="entry name" value="Bact_Beta-galactosidase"/>
</dbReference>
<comment type="similarity">
    <text evidence="2 8">Belongs to the glycosyl hydrolase 2 family.</text>
</comment>
<keyword evidence="6 8" id="KW-0326">Glycosidase</keyword>
<dbReference type="Pfam" id="PF00703">
    <property type="entry name" value="Glyco_hydro_2"/>
    <property type="match status" value="1"/>
</dbReference>
<dbReference type="InterPro" id="IPR011013">
    <property type="entry name" value="Gal_mutarotase_sf_dom"/>
</dbReference>
<dbReference type="InterPro" id="IPR006101">
    <property type="entry name" value="Glyco_hydro_2"/>
</dbReference>
<dbReference type="GO" id="GO:0030246">
    <property type="term" value="F:carbohydrate binding"/>
    <property type="evidence" value="ECO:0007669"/>
    <property type="project" value="InterPro"/>
</dbReference>
<dbReference type="InterPro" id="IPR014718">
    <property type="entry name" value="GH-type_carb-bd"/>
</dbReference>
<comment type="catalytic activity">
    <reaction evidence="1 8">
        <text>Hydrolysis of terminal non-reducing beta-D-galactose residues in beta-D-galactosides.</text>
        <dbReference type="EC" id="3.2.1.23"/>
    </reaction>
</comment>
<evidence type="ECO:0000313" key="11">
    <source>
        <dbReference type="Proteomes" id="UP000062160"/>
    </source>
</evidence>
<gene>
    <name evidence="10" type="ORF">TSYNT_758</name>
</gene>
<dbReference type="InterPro" id="IPR023232">
    <property type="entry name" value="Glyco_hydro_2_AS"/>
</dbReference>
<dbReference type="Pfam" id="PF02929">
    <property type="entry name" value="Bgal_small_N"/>
    <property type="match status" value="1"/>
</dbReference>
<evidence type="ECO:0000313" key="10">
    <source>
        <dbReference type="EMBL" id="GAQ25040.1"/>
    </source>
</evidence>
<dbReference type="EC" id="3.2.1.23" evidence="3 8"/>
<dbReference type="InterPro" id="IPR023230">
    <property type="entry name" value="Glyco_hydro_2_CS"/>
</dbReference>
<dbReference type="PANTHER" id="PTHR46323:SF2">
    <property type="entry name" value="BETA-GALACTOSIDASE"/>
    <property type="match status" value="1"/>
</dbReference>
<evidence type="ECO:0000256" key="7">
    <source>
        <dbReference type="ARBA" id="ARBA00032230"/>
    </source>
</evidence>
<dbReference type="SUPFAM" id="SSF51445">
    <property type="entry name" value="(Trans)glycosidases"/>
    <property type="match status" value="1"/>
</dbReference>
<dbReference type="PRINTS" id="PR00132">
    <property type="entry name" value="GLHYDRLASE2"/>
</dbReference>
<dbReference type="InterPro" id="IPR013783">
    <property type="entry name" value="Ig-like_fold"/>
</dbReference>
<evidence type="ECO:0000256" key="6">
    <source>
        <dbReference type="ARBA" id="ARBA00023295"/>
    </source>
</evidence>